<feature type="compositionally biased region" description="Basic and acidic residues" evidence="1">
    <location>
        <begin position="651"/>
        <end position="660"/>
    </location>
</feature>
<gene>
    <name evidence="2" type="ORF">BCR42DRAFT_139120</name>
</gene>
<organism evidence="2 3">
    <name type="scientific">Absidia repens</name>
    <dbReference type="NCBI Taxonomy" id="90262"/>
    <lineage>
        <taxon>Eukaryota</taxon>
        <taxon>Fungi</taxon>
        <taxon>Fungi incertae sedis</taxon>
        <taxon>Mucoromycota</taxon>
        <taxon>Mucoromycotina</taxon>
        <taxon>Mucoromycetes</taxon>
        <taxon>Mucorales</taxon>
        <taxon>Cunninghamellaceae</taxon>
        <taxon>Absidia</taxon>
    </lineage>
</organism>
<sequence>MSAVAPIAAGTLQHTPSQQLPLQPPSQSSLNVHPPPIPALVSSDSTGSGSLYTNSNHAAMIQTQAQAQQIFRQRQLLAYQQQQQIRLQYQQQQQHQQQLQLLVQQKQSPSQPQLKQPQTQSPSPSQALQPGPPASEQQNDLAEVKDEQQQPQPTTKSTSNGLTPIQANDTLQTTTTTATTTPTTTTTTPILTPGSQPFLKNTKRPSGLNKRHSTGLAVLRLLQFAEQLDPGDQALQRAFWDGFIADFFTKSSKTKLGLRNSETDEQKPFYISHYSVAKFFHTLYECGVSSIQLTLEQTMEFILPGGQMNVECPRANFIYRYNNGTLVSSTGHLWVRFSLTPDRIWKIKHFEFACQRNEEFISRSHLVLNKDGSKLKKSNKNALPESPINAWGIPPKAFHILQMMDAAVQMDDILFYSLIAGTTAKDSLAALAFNMEQQRSKGTIMTSAAALDTPDPPASPGGSDSLASPQVPTSKKKQLNNKKPLATRRKSLKNDKIIKQEDADQSESAATTIATTTATAQQGNVSVNLSSPIVKTQNGYPLQQQQQQQQAFFQQQRKMLLEQQAYQQQQQFQSQQPLPIGQTTVSPLPSGLTPSYQQQLPASNPLSQSMPYPSSSQTYTDSFGPQQFSQQQQQHDMDEFIQSPQKHFRKRSDSTNDNNKKPVVSRKKGKTAGTSK</sequence>
<comment type="caution">
    <text evidence="2">The sequence shown here is derived from an EMBL/GenBank/DDBJ whole genome shotgun (WGS) entry which is preliminary data.</text>
</comment>
<evidence type="ECO:0000313" key="2">
    <source>
        <dbReference type="EMBL" id="ORZ23612.1"/>
    </source>
</evidence>
<feature type="compositionally biased region" description="Basic residues" evidence="1">
    <location>
        <begin position="474"/>
        <end position="491"/>
    </location>
</feature>
<feature type="compositionally biased region" description="Polar residues" evidence="1">
    <location>
        <begin position="581"/>
        <end position="625"/>
    </location>
</feature>
<protein>
    <submittedName>
        <fullName evidence="2">LIM-domain binding protein-domain-containing protein</fullName>
    </submittedName>
</protein>
<dbReference type="STRING" id="90262.A0A1X2IX56"/>
<dbReference type="Proteomes" id="UP000193560">
    <property type="component" value="Unassembled WGS sequence"/>
</dbReference>
<feature type="compositionally biased region" description="Low complexity" evidence="1">
    <location>
        <begin position="170"/>
        <end position="193"/>
    </location>
</feature>
<feature type="compositionally biased region" description="Basic and acidic residues" evidence="1">
    <location>
        <begin position="492"/>
        <end position="502"/>
    </location>
</feature>
<dbReference type="EMBL" id="MCGE01000003">
    <property type="protein sequence ID" value="ORZ23612.1"/>
    <property type="molecule type" value="Genomic_DNA"/>
</dbReference>
<dbReference type="AlphaFoldDB" id="A0A1X2IX56"/>
<reference evidence="2 3" key="1">
    <citation type="submission" date="2016-07" db="EMBL/GenBank/DDBJ databases">
        <title>Pervasive Adenine N6-methylation of Active Genes in Fungi.</title>
        <authorList>
            <consortium name="DOE Joint Genome Institute"/>
            <person name="Mondo S.J."/>
            <person name="Dannebaum R.O."/>
            <person name="Kuo R.C."/>
            <person name="Labutti K."/>
            <person name="Haridas S."/>
            <person name="Kuo A."/>
            <person name="Salamov A."/>
            <person name="Ahrendt S.R."/>
            <person name="Lipzen A."/>
            <person name="Sullivan W."/>
            <person name="Andreopoulos W.B."/>
            <person name="Clum A."/>
            <person name="Lindquist E."/>
            <person name="Daum C."/>
            <person name="Ramamoorthy G.K."/>
            <person name="Gryganskyi A."/>
            <person name="Culley D."/>
            <person name="Magnuson J.K."/>
            <person name="James T.Y."/>
            <person name="O'Malley M.A."/>
            <person name="Stajich J.E."/>
            <person name="Spatafora J.W."/>
            <person name="Visel A."/>
            <person name="Grigoriev I.V."/>
        </authorList>
    </citation>
    <scope>NUCLEOTIDE SEQUENCE [LARGE SCALE GENOMIC DNA]</scope>
    <source>
        <strain evidence="2 3">NRRL 1336</strain>
    </source>
</reference>
<feature type="compositionally biased region" description="Polar residues" evidence="1">
    <location>
        <begin position="42"/>
        <end position="51"/>
    </location>
</feature>
<dbReference type="InterPro" id="IPR029005">
    <property type="entry name" value="LIM-bd/SEUSS"/>
</dbReference>
<feature type="region of interest" description="Disordered" evidence="1">
    <location>
        <begin position="572"/>
        <end position="676"/>
    </location>
</feature>
<evidence type="ECO:0000256" key="1">
    <source>
        <dbReference type="SAM" id="MobiDB-lite"/>
    </source>
</evidence>
<dbReference type="Pfam" id="PF01803">
    <property type="entry name" value="LIM_bind"/>
    <property type="match status" value="1"/>
</dbReference>
<dbReference type="OrthoDB" id="774557at2759"/>
<keyword evidence="3" id="KW-1185">Reference proteome</keyword>
<feature type="region of interest" description="Disordered" evidence="1">
    <location>
        <begin position="103"/>
        <end position="210"/>
    </location>
</feature>
<feature type="compositionally biased region" description="Polar residues" evidence="1">
    <location>
        <begin position="156"/>
        <end position="169"/>
    </location>
</feature>
<proteinExistence type="predicted"/>
<accession>A0A1X2IX56</accession>
<feature type="region of interest" description="Disordered" evidence="1">
    <location>
        <begin position="449"/>
        <end position="508"/>
    </location>
</feature>
<feature type="compositionally biased region" description="Low complexity" evidence="1">
    <location>
        <begin position="460"/>
        <end position="469"/>
    </location>
</feature>
<name>A0A1X2IX56_9FUNG</name>
<feature type="compositionally biased region" description="Low complexity" evidence="1">
    <location>
        <begin position="103"/>
        <end position="129"/>
    </location>
</feature>
<feature type="compositionally biased region" description="Low complexity" evidence="1">
    <location>
        <begin position="16"/>
        <end position="30"/>
    </location>
</feature>
<evidence type="ECO:0000313" key="3">
    <source>
        <dbReference type="Proteomes" id="UP000193560"/>
    </source>
</evidence>
<dbReference type="PANTHER" id="PTHR10378">
    <property type="entry name" value="LIM DOMAIN-BINDING PROTEIN"/>
    <property type="match status" value="1"/>
</dbReference>
<feature type="region of interest" description="Disordered" evidence="1">
    <location>
        <begin position="1"/>
        <end position="51"/>
    </location>
</feature>